<dbReference type="Proteomes" id="UP000694397">
    <property type="component" value="Chromosome 14"/>
</dbReference>
<keyword evidence="3" id="KW-0597">Phosphoprotein</keyword>
<feature type="region of interest" description="Disordered" evidence="5">
    <location>
        <begin position="1"/>
        <end position="21"/>
    </location>
</feature>
<feature type="region of interest" description="Disordered" evidence="5">
    <location>
        <begin position="728"/>
        <end position="753"/>
    </location>
</feature>
<dbReference type="GeneTree" id="ENSGT00950000182974"/>
<comment type="similarity">
    <text evidence="2">Belongs to the AF4 family.</text>
</comment>
<keyword evidence="8" id="KW-1185">Reference proteome</keyword>
<evidence type="ECO:0000313" key="7">
    <source>
        <dbReference type="Ensembl" id="ENSSFOP00015014159.2"/>
    </source>
</evidence>
<evidence type="ECO:0000259" key="6">
    <source>
        <dbReference type="Pfam" id="PF18876"/>
    </source>
</evidence>
<dbReference type="Pfam" id="PF05110">
    <property type="entry name" value="AF-4"/>
    <property type="match status" value="2"/>
</dbReference>
<dbReference type="Pfam" id="PF18875">
    <property type="entry name" value="AF4_int"/>
    <property type="match status" value="1"/>
</dbReference>
<feature type="region of interest" description="Disordered" evidence="5">
    <location>
        <begin position="478"/>
        <end position="645"/>
    </location>
</feature>
<keyword evidence="4" id="KW-0539">Nucleus</keyword>
<feature type="compositionally biased region" description="Polar residues" evidence="5">
    <location>
        <begin position="230"/>
        <end position="241"/>
    </location>
</feature>
<comment type="subcellular location">
    <subcellularLocation>
        <location evidence="1">Nucleus</location>
    </subcellularLocation>
</comment>
<feature type="compositionally biased region" description="Polar residues" evidence="5">
    <location>
        <begin position="478"/>
        <end position="498"/>
    </location>
</feature>
<accession>A0A8C9RKH6</accession>
<feature type="compositionally biased region" description="Low complexity" evidence="5">
    <location>
        <begin position="122"/>
        <end position="134"/>
    </location>
</feature>
<feature type="domain" description="AF4/FMR2 C-terminal homology" evidence="6">
    <location>
        <begin position="792"/>
        <end position="1018"/>
    </location>
</feature>
<organism evidence="7 8">
    <name type="scientific">Scleropages formosus</name>
    <name type="common">Asian bonytongue</name>
    <name type="synonym">Osteoglossum formosum</name>
    <dbReference type="NCBI Taxonomy" id="113540"/>
    <lineage>
        <taxon>Eukaryota</taxon>
        <taxon>Metazoa</taxon>
        <taxon>Chordata</taxon>
        <taxon>Craniata</taxon>
        <taxon>Vertebrata</taxon>
        <taxon>Euteleostomi</taxon>
        <taxon>Actinopterygii</taxon>
        <taxon>Neopterygii</taxon>
        <taxon>Teleostei</taxon>
        <taxon>Osteoglossocephala</taxon>
        <taxon>Osteoglossomorpha</taxon>
        <taxon>Osteoglossiformes</taxon>
        <taxon>Osteoglossidae</taxon>
        <taxon>Scleropages</taxon>
    </lineage>
</organism>
<evidence type="ECO:0000256" key="2">
    <source>
        <dbReference type="ARBA" id="ARBA00007354"/>
    </source>
</evidence>
<dbReference type="AlphaFoldDB" id="A0A8C9RKH6"/>
<dbReference type="Gene3D" id="6.10.250.2670">
    <property type="match status" value="1"/>
</dbReference>
<evidence type="ECO:0000256" key="5">
    <source>
        <dbReference type="SAM" id="MobiDB-lite"/>
    </source>
</evidence>
<feature type="region of interest" description="Disordered" evidence="5">
    <location>
        <begin position="403"/>
        <end position="461"/>
    </location>
</feature>
<dbReference type="InterPro" id="IPR043640">
    <property type="entry name" value="AF4/FMR2_CHD"/>
</dbReference>
<evidence type="ECO:0000256" key="1">
    <source>
        <dbReference type="ARBA" id="ARBA00004123"/>
    </source>
</evidence>
<gene>
    <name evidence="7" type="primary">AFF2</name>
</gene>
<reference evidence="7" key="3">
    <citation type="submission" date="2025-09" db="UniProtKB">
        <authorList>
            <consortium name="Ensembl"/>
        </authorList>
    </citation>
    <scope>IDENTIFICATION</scope>
</reference>
<dbReference type="Ensembl" id="ENSSFOT00015014331.2">
    <property type="protein sequence ID" value="ENSSFOP00015014159.2"/>
    <property type="gene ID" value="ENSSFOG00015009105.2"/>
</dbReference>
<dbReference type="Pfam" id="PF18876">
    <property type="entry name" value="AFF4_CHD"/>
    <property type="match status" value="1"/>
</dbReference>
<reference evidence="7" key="2">
    <citation type="submission" date="2025-08" db="UniProtKB">
        <authorList>
            <consortium name="Ensembl"/>
        </authorList>
    </citation>
    <scope>IDENTIFICATION</scope>
</reference>
<dbReference type="InterPro" id="IPR007797">
    <property type="entry name" value="AF4/FMR2"/>
</dbReference>
<evidence type="ECO:0000256" key="4">
    <source>
        <dbReference type="ARBA" id="ARBA00023242"/>
    </source>
</evidence>
<dbReference type="InterPro" id="IPR043639">
    <property type="entry name" value="AF4_int"/>
</dbReference>
<dbReference type="OrthoDB" id="6382204at2759"/>
<dbReference type="GO" id="GO:0043484">
    <property type="term" value="P:regulation of RNA splicing"/>
    <property type="evidence" value="ECO:0007669"/>
    <property type="project" value="TreeGrafter"/>
</dbReference>
<dbReference type="PANTHER" id="PTHR10528:SF18">
    <property type="entry name" value="AF4_FMR2 FAMILY MEMBER 2"/>
    <property type="match status" value="1"/>
</dbReference>
<proteinExistence type="inferred from homology"/>
<feature type="region of interest" description="Disordered" evidence="5">
    <location>
        <begin position="99"/>
        <end position="315"/>
    </location>
</feature>
<dbReference type="GO" id="GO:0002151">
    <property type="term" value="F:G-quadruplex RNA binding"/>
    <property type="evidence" value="ECO:0007669"/>
    <property type="project" value="TreeGrafter"/>
</dbReference>
<evidence type="ECO:0000313" key="8">
    <source>
        <dbReference type="Proteomes" id="UP000694397"/>
    </source>
</evidence>
<dbReference type="PANTHER" id="PTHR10528">
    <property type="entry name" value="AF4/FMR2 FAMILY MEMBER"/>
    <property type="match status" value="1"/>
</dbReference>
<feature type="compositionally biased region" description="Basic and acidic residues" evidence="5">
    <location>
        <begin position="212"/>
        <end position="226"/>
    </location>
</feature>
<feature type="compositionally biased region" description="Basic and acidic residues" evidence="5">
    <location>
        <begin position="1"/>
        <end position="18"/>
    </location>
</feature>
<dbReference type="GO" id="GO:0016607">
    <property type="term" value="C:nuclear speck"/>
    <property type="evidence" value="ECO:0007669"/>
    <property type="project" value="TreeGrafter"/>
</dbReference>
<evidence type="ECO:0000256" key="3">
    <source>
        <dbReference type="ARBA" id="ARBA00022553"/>
    </source>
</evidence>
<name>A0A8C9RKH6_SCLFO</name>
<reference evidence="7 8" key="1">
    <citation type="submission" date="2019-04" db="EMBL/GenBank/DDBJ databases">
        <authorList>
            <consortium name="Wellcome Sanger Institute Data Sharing"/>
        </authorList>
    </citation>
    <scope>NUCLEOTIDE SEQUENCE [LARGE SCALE GENOMIC DNA]</scope>
</reference>
<protein>
    <submittedName>
        <fullName evidence="7">AF4/FMR2 family, member 2</fullName>
    </submittedName>
</protein>
<sequence>MNQERSVLKKKEWERRTQEVPQDEDLFSFGFNLFGEPYKTNKGDALANRVQSTLGNYDEMKELLTSHSNQSHLVGIPKSLVPQTPMEKESQPRFFPEAQKGAVAPSHQCGGPPATSIPTPPSSSLSSSSLLHSHQLAKIPRSSDWLRIGPSSGSSQPGSGGGGAPCRRGKHGVSATEPSYSRYEDQAGSQGHSSPASSPPRSRRHAQASKSPSKEKARVTPPKEQDICPQGSSSPVASTSLVPGVGNFPHGIHCKPAAGQQKPTAYVRPMDGPDQVTSDSPELKPHVEPGDGFEGSTAGGPMDSKSGTSKGKRKLTSGFGRCVCVCVREMTHSWPPPLTAIHTPGKPEQSKFPVLPKVSPPHTVLPSQDTYTQQKQCVTAFFSHISLFSSFSIFQLSQCLLGPASRPGESGRGSGASGSSSESESSSESDSDSESSSSDSEGNRPSRGATPEPEPPSTNKWQLDKWLNKVNPHSRALINTQPESHGITGSQANGSQGLQEDVPCKGQPGVTLVQPDAVERPLLSPIREKAKFRTGQKTPEGKATKLKSPGLADLAASIKTTGKRQPKKVTPVPNVEEADWIKSYRTSPSPREKEPSASEQLKPQGKGATILTQEKKKHRGPGKVTPKSREFIETESSSSECHSDLEEQVKVPPGFQGTRSTVMVQTTEDLLEGTLFSPVPEIRNEPLSPLRDLEEIASLLVKIELNFLSRIPGKDPLDPPVRKAEFQEPVAKHNKQPSTVATSCEKPPSKAKRKHKARPQLLPFLLPHMVIYSHPYITISHRCNKIGVMGVKLKHKADALLEKFGKALNYTDGALSFIECGNAMERDPLEAKSPYTMYSETVELIRYAMRLKNFTSHTATLAEKKLAVLCYRCLSLLYLRMFRLKKDHAIKYSRTLMEYFKVHYFDSLNAGTPSPASPSPSPVSSVCSGSGPPAAPTSCGSVTIPQRIHHMAASHVNITSNILRSYEHWDTADRLSRESHEFFQELNLTMEPLTQHSTMTELVRYVRQGLHWLRIEAHL</sequence>